<name>A0ABZ2T212_9ENTE</name>
<proteinExistence type="predicted"/>
<accession>A0ABZ2T212</accession>
<sequence length="64" mass="7410">MDLTQKLIDFTATLKDVQIDHPFAKFPEYIVLRHRSSGKWFGLVVSIEKDKLGLDGKEKYHSSM</sequence>
<reference evidence="1 2" key="1">
    <citation type="submission" date="2024-03" db="EMBL/GenBank/DDBJ databases">
        <title>The Genome Sequence of Enterococcus sp. DIV1094.</title>
        <authorList>
            <consortium name="The Broad Institute Genomics Platform"/>
            <consortium name="The Broad Institute Microbial Omics Core"/>
            <consortium name="The Broad Institute Genomic Center for Infectious Diseases"/>
            <person name="Earl A."/>
            <person name="Manson A."/>
            <person name="Gilmore M."/>
            <person name="Schwartman J."/>
            <person name="Shea T."/>
            <person name="Abouelleil A."/>
            <person name="Cao P."/>
            <person name="Chapman S."/>
            <person name="Cusick C."/>
            <person name="Young S."/>
            <person name="Neafsey D."/>
            <person name="Nusbaum C."/>
            <person name="Birren B."/>
        </authorList>
    </citation>
    <scope>NUCLEOTIDE SEQUENCE [LARGE SCALE GENOMIC DNA]</scope>
    <source>
        <strain evidence="1 2">DIV1094</strain>
    </source>
</reference>
<dbReference type="EMBL" id="CP147250">
    <property type="protein sequence ID" value="WYJ80269.1"/>
    <property type="molecule type" value="Genomic_DNA"/>
</dbReference>
<evidence type="ECO:0000313" key="2">
    <source>
        <dbReference type="Proteomes" id="UP000664360"/>
    </source>
</evidence>
<gene>
    <name evidence="1" type="ORF">DOK79_001826</name>
</gene>
<evidence type="ECO:0000313" key="1">
    <source>
        <dbReference type="EMBL" id="WYJ80269.1"/>
    </source>
</evidence>
<dbReference type="Gene3D" id="3.90.1150.30">
    <property type="match status" value="1"/>
</dbReference>
<protein>
    <recommendedName>
        <fullName evidence="3">MmcQ family protein</fullName>
    </recommendedName>
</protein>
<keyword evidence="2" id="KW-1185">Reference proteome</keyword>
<dbReference type="InterPro" id="IPR038056">
    <property type="entry name" value="YjbR-like_sf"/>
</dbReference>
<dbReference type="RefSeq" id="WP_242543301.1">
    <property type="nucleotide sequence ID" value="NZ_CP147250.1"/>
</dbReference>
<dbReference type="SUPFAM" id="SSF142906">
    <property type="entry name" value="YjbR-like"/>
    <property type="match status" value="1"/>
</dbReference>
<organism evidence="1 2">
    <name type="scientific">Candidatus Enterococcus mangumiae</name>
    <dbReference type="NCBI Taxonomy" id="2230878"/>
    <lineage>
        <taxon>Bacteria</taxon>
        <taxon>Bacillati</taxon>
        <taxon>Bacillota</taxon>
        <taxon>Bacilli</taxon>
        <taxon>Lactobacillales</taxon>
        <taxon>Enterococcaceae</taxon>
        <taxon>Enterococcus</taxon>
    </lineage>
</organism>
<dbReference type="Proteomes" id="UP000664360">
    <property type="component" value="Chromosome"/>
</dbReference>
<evidence type="ECO:0008006" key="3">
    <source>
        <dbReference type="Google" id="ProtNLM"/>
    </source>
</evidence>